<dbReference type="InterPro" id="IPR056924">
    <property type="entry name" value="SH3_Tf2-1"/>
</dbReference>
<dbReference type="InterPro" id="IPR036397">
    <property type="entry name" value="RNaseH_sf"/>
</dbReference>
<keyword evidence="8" id="KW-0255">Endonuclease</keyword>
<evidence type="ECO:0000256" key="1">
    <source>
        <dbReference type="ARBA" id="ARBA00012493"/>
    </source>
</evidence>
<evidence type="ECO:0000256" key="6">
    <source>
        <dbReference type="ARBA" id="ARBA00022723"/>
    </source>
</evidence>
<dbReference type="Pfam" id="PF17921">
    <property type="entry name" value="Integrase_H2C2"/>
    <property type="match status" value="1"/>
</dbReference>
<dbReference type="SUPFAM" id="SSF56672">
    <property type="entry name" value="DNA/RNA polymerases"/>
    <property type="match status" value="1"/>
</dbReference>
<dbReference type="PANTHER" id="PTHR37984:SF5">
    <property type="entry name" value="PROTEIN NYNRIN-LIKE"/>
    <property type="match status" value="1"/>
</dbReference>
<evidence type="ECO:0000256" key="3">
    <source>
        <dbReference type="ARBA" id="ARBA00022679"/>
    </source>
</evidence>
<evidence type="ECO:0000313" key="22">
    <source>
        <dbReference type="Proteomes" id="UP001150942"/>
    </source>
</evidence>
<dbReference type="InterPro" id="IPR043502">
    <property type="entry name" value="DNA/RNA_pol_sf"/>
</dbReference>
<dbReference type="InterPro" id="IPR021109">
    <property type="entry name" value="Peptidase_aspartic_dom_sf"/>
</dbReference>
<sequence>MLHAWNPSEDGFGGECRGHSSDLVDSIEEGEIERNEFGLKRWVSKRGTKLKLPTKPSIGPPIVSPLTGTTSLGVTPLTTTKTGRQLQGGKTSPGKDGTNNKTRIKPKTGTSAPNYPRHKPPKVQTKLNCASLTGLIITSTQTITQAMQDNQVQRQPWNQRRTAYIAEPEPDQADQEEDDLDDYPDDYEAYYGEPYDAPGDLDQAEDFYDEDPVAQNFICLNCEANFESGNALHKHLENYKPPSAGATAEVAPAFFANGTLPLYESDRTKMHGPGYAFRTWRYATATVALETRDQCITACLDTGCVMTLIDAEIARKLGPPINKLKNPILVNGIGSQHIPEECIHLDVYFMGRKATAKLTIEAHLVAELKAKLLIGIQSKPDRMEAKPVYAKEKIVIPPHSMANIPINVETNLPNGRDFIFHPDEGNATMHTHVVDVSFSFVPVANHTPVTQTIPRRIYIGTVTETEYTTAYAVHSNAAILAANPSPAIGTVNLRPENPTEVVLDNGLTIYGNKATTAKLTDVLLQYNIWTKPEVVDVLVDRWMRIPMLDGWEKHWATEHTPTGYPVFVAYREVTKNGQQVKAGRPVIDLRDANAEAIMDMYPVPTQDDILQLCRGKRFITVLDVAAWFYQWRVHPEDTGKLGVITHRGHEIFKVAMMGHCNSVAYVQRELDHILRELRSFCRAYIDDIVLASDSLEEHISHLRKLLQILQKHNIRLEPKKTFVGFPTVTLLGQRVDSLGMTTMEEKLHAVLSLDFPKTLKELETYLSLAGYFRSKIWRHAQIIKAIHDRKTALLKLGPVKGPQRKTFSKRTPLEYPTEAEKASFPILQTAMREALVHITVFFDYTRQLYAEIDSSKDKGHSAMIFHIKKDWERKDHKKPPPANAVEPIIFLSRLLSPAEQNYWPTELEVACLVWVLQKIRHLLLAVPTDKPAIVYTDHSATVNIAVNTNLRSAATENQNLRLVRAAQFIQTFNLKVFHRSGATNKVADTLSRLRSTNPTKPSERDNLDEFTQGIDAFPAEPSEDQSQSQADGPPNQSMVFTKLSDEIKQNITQGYEADSWLSKVIATLREEQSSNDPVATALPYRLDDNGLLYLTHNNNSEALYLPKSMTGEIFNLIHDSRAHQGYDRCWQRMKGICFYKGVKLLKQYIKKCPICLENRTPRHRPYGLLQPIQNPSIPYHTISLDFIVGLPVTEEGFDALLAMTDKFSKQNGFIPGKTTWEGGDWAESVVTFFWIAGWGFPIVMISDRDPKFTQGLWRGIFLLLRDEPNTGYRPTTLVCVGASKPTPNRNRGCQRRTPNFTLEQSPALPTGHAELVSQRLNRILATPTHVRRGTTRANGYDAASYGYETRLLNPFGRRTQLGLRSHTMKNYYDKSYTRKWFASGDYVYLRLGHGYNIQANQGLPTKLAQKFAGKFKVLERIGRLAYKLELPESWNIHPTQCRAPRARPTRDRTKAIESIQARRTRNAGRPRHDGTRAQRTEYLVRFQGRGTLDDRWISTTKPSYRESFDAFDQRQSQEQH</sequence>
<feature type="compositionally biased region" description="Low complexity" evidence="16">
    <location>
        <begin position="66"/>
        <end position="83"/>
    </location>
</feature>
<dbReference type="Pfam" id="PF24626">
    <property type="entry name" value="SH3_Tf2-1"/>
    <property type="match status" value="1"/>
</dbReference>
<evidence type="ECO:0000256" key="14">
    <source>
        <dbReference type="ARBA" id="ARBA00023125"/>
    </source>
</evidence>
<feature type="domain" description="Reverse transcriptase" evidence="17">
    <location>
        <begin position="580"/>
        <end position="733"/>
    </location>
</feature>
<feature type="domain" description="Tf2-1-like SH3-like" evidence="20">
    <location>
        <begin position="1384"/>
        <end position="1439"/>
    </location>
</feature>
<accession>A0A9W9MKY0</accession>
<evidence type="ECO:0000313" key="21">
    <source>
        <dbReference type="EMBL" id="KAJ5203188.1"/>
    </source>
</evidence>
<dbReference type="InterPro" id="IPR050951">
    <property type="entry name" value="Retrovirus_Pol_polyprotein"/>
</dbReference>
<dbReference type="Pfam" id="PF17917">
    <property type="entry name" value="RT_RNaseH"/>
    <property type="match status" value="1"/>
</dbReference>
<dbReference type="GO" id="GO:0003677">
    <property type="term" value="F:DNA binding"/>
    <property type="evidence" value="ECO:0007669"/>
    <property type="project" value="UniProtKB-KW"/>
</dbReference>
<keyword evidence="3" id="KW-0808">Transferase</keyword>
<keyword evidence="4" id="KW-0548">Nucleotidyltransferase</keyword>
<keyword evidence="12" id="KW-0695">RNA-directed DNA polymerase</keyword>
<evidence type="ECO:0000256" key="13">
    <source>
        <dbReference type="ARBA" id="ARBA00022932"/>
    </source>
</evidence>
<dbReference type="EC" id="2.7.7.49" evidence="1"/>
<evidence type="ECO:0000256" key="9">
    <source>
        <dbReference type="ARBA" id="ARBA00022801"/>
    </source>
</evidence>
<dbReference type="OrthoDB" id="4358334at2759"/>
<feature type="compositionally biased region" description="Polar residues" evidence="16">
    <location>
        <begin position="1024"/>
        <end position="1038"/>
    </location>
</feature>
<dbReference type="InterPro" id="IPR012337">
    <property type="entry name" value="RNaseH-like_sf"/>
</dbReference>
<dbReference type="SUPFAM" id="SSF53098">
    <property type="entry name" value="Ribonuclease H-like"/>
    <property type="match status" value="1"/>
</dbReference>
<dbReference type="GO" id="GO:0003887">
    <property type="term" value="F:DNA-directed DNA polymerase activity"/>
    <property type="evidence" value="ECO:0007669"/>
    <property type="project" value="UniProtKB-KW"/>
</dbReference>
<feature type="domain" description="Integrase zinc-binding" evidence="19">
    <location>
        <begin position="1106"/>
        <end position="1160"/>
    </location>
</feature>
<evidence type="ECO:0000256" key="15">
    <source>
        <dbReference type="ARBA" id="ARBA00023172"/>
    </source>
</evidence>
<reference evidence="21" key="2">
    <citation type="journal article" date="2023" name="IMA Fungus">
        <title>Comparative genomic study of the Penicillium genus elucidates a diverse pangenome and 15 lateral gene transfer events.</title>
        <authorList>
            <person name="Petersen C."/>
            <person name="Sorensen T."/>
            <person name="Nielsen M.R."/>
            <person name="Sondergaard T.E."/>
            <person name="Sorensen J.L."/>
            <person name="Fitzpatrick D.A."/>
            <person name="Frisvad J.C."/>
            <person name="Nielsen K.L."/>
        </authorList>
    </citation>
    <scope>NUCLEOTIDE SEQUENCE</scope>
    <source>
        <strain evidence="21">IBT 20477</strain>
    </source>
</reference>
<dbReference type="CDD" id="cd09274">
    <property type="entry name" value="RNase_HI_RT_Ty3"/>
    <property type="match status" value="1"/>
</dbReference>
<keyword evidence="7" id="KW-0064">Aspartyl protease</keyword>
<evidence type="ECO:0000259" key="20">
    <source>
        <dbReference type="Pfam" id="PF24626"/>
    </source>
</evidence>
<evidence type="ECO:0000256" key="11">
    <source>
        <dbReference type="ARBA" id="ARBA00022908"/>
    </source>
</evidence>
<dbReference type="GO" id="GO:0006310">
    <property type="term" value="P:DNA recombination"/>
    <property type="evidence" value="ECO:0007669"/>
    <property type="project" value="UniProtKB-KW"/>
</dbReference>
<dbReference type="InterPro" id="IPR043128">
    <property type="entry name" value="Rev_trsase/Diguanyl_cyclase"/>
</dbReference>
<proteinExistence type="predicted"/>
<dbReference type="InterPro" id="IPR000477">
    <property type="entry name" value="RT_dom"/>
</dbReference>
<keyword evidence="5" id="KW-0540">Nuclease</keyword>
<feature type="region of interest" description="Disordered" evidence="16">
    <location>
        <begin position="1017"/>
        <end position="1038"/>
    </location>
</feature>
<keyword evidence="22" id="KW-1185">Reference proteome</keyword>
<keyword evidence="10" id="KW-0460">Magnesium</keyword>
<dbReference type="Gene3D" id="2.40.70.10">
    <property type="entry name" value="Acid Proteases"/>
    <property type="match status" value="1"/>
</dbReference>
<keyword evidence="6" id="KW-0479">Metal-binding</keyword>
<evidence type="ECO:0000256" key="7">
    <source>
        <dbReference type="ARBA" id="ARBA00022750"/>
    </source>
</evidence>
<reference evidence="21" key="1">
    <citation type="submission" date="2022-11" db="EMBL/GenBank/DDBJ databases">
        <authorList>
            <person name="Petersen C."/>
        </authorList>
    </citation>
    <scope>NUCLEOTIDE SEQUENCE</scope>
    <source>
        <strain evidence="21">IBT 20477</strain>
    </source>
</reference>
<organism evidence="21 22">
    <name type="scientific">Penicillium cf. viridicatum</name>
    <dbReference type="NCBI Taxonomy" id="2972119"/>
    <lineage>
        <taxon>Eukaryota</taxon>
        <taxon>Fungi</taxon>
        <taxon>Dikarya</taxon>
        <taxon>Ascomycota</taxon>
        <taxon>Pezizomycotina</taxon>
        <taxon>Eurotiomycetes</taxon>
        <taxon>Eurotiomycetidae</taxon>
        <taxon>Eurotiales</taxon>
        <taxon>Aspergillaceae</taxon>
        <taxon>Penicillium</taxon>
    </lineage>
</organism>
<name>A0A9W9MKY0_9EURO</name>
<evidence type="ECO:0000259" key="17">
    <source>
        <dbReference type="Pfam" id="PF00078"/>
    </source>
</evidence>
<comment type="caution">
    <text evidence="21">The sequence shown here is derived from an EMBL/GenBank/DDBJ whole genome shotgun (WGS) entry which is preliminary data.</text>
</comment>
<evidence type="ECO:0000256" key="8">
    <source>
        <dbReference type="ARBA" id="ARBA00022759"/>
    </source>
</evidence>
<evidence type="ECO:0000256" key="5">
    <source>
        <dbReference type="ARBA" id="ARBA00022722"/>
    </source>
</evidence>
<evidence type="ECO:0000256" key="4">
    <source>
        <dbReference type="ARBA" id="ARBA00022695"/>
    </source>
</evidence>
<keyword evidence="11" id="KW-0229">DNA integration</keyword>
<evidence type="ECO:0000256" key="12">
    <source>
        <dbReference type="ARBA" id="ARBA00022918"/>
    </source>
</evidence>
<keyword evidence="9" id="KW-0378">Hydrolase</keyword>
<evidence type="ECO:0000259" key="18">
    <source>
        <dbReference type="Pfam" id="PF17917"/>
    </source>
</evidence>
<dbReference type="EMBL" id="JAPQKQ010000003">
    <property type="protein sequence ID" value="KAJ5203188.1"/>
    <property type="molecule type" value="Genomic_DNA"/>
</dbReference>
<keyword evidence="13" id="KW-0239">DNA-directed DNA polymerase</keyword>
<dbReference type="GO" id="GO:0003964">
    <property type="term" value="F:RNA-directed DNA polymerase activity"/>
    <property type="evidence" value="ECO:0007669"/>
    <property type="project" value="UniProtKB-KW"/>
</dbReference>
<evidence type="ECO:0000256" key="16">
    <source>
        <dbReference type="SAM" id="MobiDB-lite"/>
    </source>
</evidence>
<dbReference type="Gene3D" id="3.30.420.10">
    <property type="entry name" value="Ribonuclease H-like superfamily/Ribonuclease H"/>
    <property type="match status" value="1"/>
</dbReference>
<dbReference type="CDD" id="cd01647">
    <property type="entry name" value="RT_LTR"/>
    <property type="match status" value="1"/>
</dbReference>
<dbReference type="PANTHER" id="PTHR37984">
    <property type="entry name" value="PROTEIN CBG26694"/>
    <property type="match status" value="1"/>
</dbReference>
<dbReference type="GO" id="GO:0046872">
    <property type="term" value="F:metal ion binding"/>
    <property type="evidence" value="ECO:0007669"/>
    <property type="project" value="UniProtKB-KW"/>
</dbReference>
<dbReference type="GO" id="GO:0006508">
    <property type="term" value="P:proteolysis"/>
    <property type="evidence" value="ECO:0007669"/>
    <property type="project" value="UniProtKB-KW"/>
</dbReference>
<dbReference type="GO" id="GO:0004190">
    <property type="term" value="F:aspartic-type endopeptidase activity"/>
    <property type="evidence" value="ECO:0007669"/>
    <property type="project" value="UniProtKB-KW"/>
</dbReference>
<feature type="domain" description="Reverse transcriptase RNase H-like" evidence="18">
    <location>
        <begin position="844"/>
        <end position="972"/>
    </location>
</feature>
<evidence type="ECO:0000256" key="10">
    <source>
        <dbReference type="ARBA" id="ARBA00022842"/>
    </source>
</evidence>
<keyword evidence="15" id="KW-0233">DNA recombination</keyword>
<feature type="region of interest" description="Disordered" evidence="16">
    <location>
        <begin position="61"/>
        <end position="122"/>
    </location>
</feature>
<dbReference type="Gene3D" id="3.30.70.270">
    <property type="match status" value="2"/>
</dbReference>
<protein>
    <recommendedName>
        <fullName evidence="1">RNA-directed DNA polymerase</fullName>
        <ecNumber evidence="1">2.7.7.49</ecNumber>
    </recommendedName>
</protein>
<dbReference type="Proteomes" id="UP001150942">
    <property type="component" value="Unassembled WGS sequence"/>
</dbReference>
<evidence type="ECO:0000256" key="2">
    <source>
        <dbReference type="ARBA" id="ARBA00022670"/>
    </source>
</evidence>
<keyword evidence="14" id="KW-0238">DNA-binding</keyword>
<dbReference type="GO" id="GO:0004519">
    <property type="term" value="F:endonuclease activity"/>
    <property type="evidence" value="ECO:0007669"/>
    <property type="project" value="UniProtKB-KW"/>
</dbReference>
<dbReference type="InterPro" id="IPR041373">
    <property type="entry name" value="RT_RNaseH"/>
</dbReference>
<dbReference type="InterPro" id="IPR041588">
    <property type="entry name" value="Integrase_H2C2"/>
</dbReference>
<dbReference type="GO" id="GO:0015074">
    <property type="term" value="P:DNA integration"/>
    <property type="evidence" value="ECO:0007669"/>
    <property type="project" value="UniProtKB-KW"/>
</dbReference>
<dbReference type="Pfam" id="PF00078">
    <property type="entry name" value="RVT_1"/>
    <property type="match status" value="1"/>
</dbReference>
<keyword evidence="2" id="KW-0645">Protease</keyword>
<gene>
    <name evidence="21" type="ORF">N7449_005267</name>
</gene>
<dbReference type="Gene3D" id="1.10.340.70">
    <property type="match status" value="1"/>
</dbReference>
<evidence type="ECO:0000259" key="19">
    <source>
        <dbReference type="Pfam" id="PF17921"/>
    </source>
</evidence>